<keyword evidence="1" id="KW-0812">Transmembrane</keyword>
<dbReference type="EMBL" id="JAWWNJ010000057">
    <property type="protein sequence ID" value="KAK7014393.1"/>
    <property type="molecule type" value="Genomic_DNA"/>
</dbReference>
<dbReference type="Proteomes" id="UP001362999">
    <property type="component" value="Unassembled WGS sequence"/>
</dbReference>
<reference evidence="3 4" key="1">
    <citation type="journal article" date="2024" name="J Genomics">
        <title>Draft genome sequencing and assembly of Favolaschia claudopus CIRM-BRFM 2984 isolated from oak limbs.</title>
        <authorList>
            <person name="Navarro D."/>
            <person name="Drula E."/>
            <person name="Chaduli D."/>
            <person name="Cazenave R."/>
            <person name="Ahrendt S."/>
            <person name="Wang J."/>
            <person name="Lipzen A."/>
            <person name="Daum C."/>
            <person name="Barry K."/>
            <person name="Grigoriev I.V."/>
            <person name="Favel A."/>
            <person name="Rosso M.N."/>
            <person name="Martin F."/>
        </authorList>
    </citation>
    <scope>NUCLEOTIDE SEQUENCE [LARGE SCALE GENOMIC DNA]</scope>
    <source>
        <strain evidence="3 4">CIRM-BRFM 2984</strain>
    </source>
</reference>
<evidence type="ECO:0000313" key="4">
    <source>
        <dbReference type="Proteomes" id="UP001362999"/>
    </source>
</evidence>
<keyword evidence="1" id="KW-0472">Membrane</keyword>
<evidence type="ECO:0000259" key="2">
    <source>
        <dbReference type="Pfam" id="PF20152"/>
    </source>
</evidence>
<evidence type="ECO:0000256" key="1">
    <source>
        <dbReference type="SAM" id="Phobius"/>
    </source>
</evidence>
<feature type="transmembrane region" description="Helical" evidence="1">
    <location>
        <begin position="144"/>
        <end position="165"/>
    </location>
</feature>
<proteinExistence type="predicted"/>
<name>A0AAW0AMJ0_9AGAR</name>
<accession>A0AAW0AMJ0</accession>
<dbReference type="PANTHER" id="PTHR40465:SF1">
    <property type="entry name" value="DUF6534 DOMAIN-CONTAINING PROTEIN"/>
    <property type="match status" value="1"/>
</dbReference>
<feature type="transmembrane region" description="Helical" evidence="1">
    <location>
        <begin position="36"/>
        <end position="53"/>
    </location>
</feature>
<feature type="transmembrane region" description="Helical" evidence="1">
    <location>
        <begin position="185"/>
        <end position="205"/>
    </location>
</feature>
<evidence type="ECO:0000313" key="3">
    <source>
        <dbReference type="EMBL" id="KAK7014393.1"/>
    </source>
</evidence>
<dbReference type="AlphaFoldDB" id="A0AAW0AMJ0"/>
<feature type="transmembrane region" description="Helical" evidence="1">
    <location>
        <begin position="65"/>
        <end position="89"/>
    </location>
</feature>
<feature type="transmembrane region" description="Helical" evidence="1">
    <location>
        <begin position="109"/>
        <end position="132"/>
    </location>
</feature>
<dbReference type="InterPro" id="IPR045339">
    <property type="entry name" value="DUF6534"/>
</dbReference>
<gene>
    <name evidence="3" type="ORF">R3P38DRAFT_3003404</name>
</gene>
<comment type="caution">
    <text evidence="3">The sequence shown here is derived from an EMBL/GenBank/DDBJ whole genome shotgun (WGS) entry which is preliminary data.</text>
</comment>
<dbReference type="Pfam" id="PF20152">
    <property type="entry name" value="DUF6534"/>
    <property type="match status" value="1"/>
</dbReference>
<protein>
    <recommendedName>
        <fullName evidence="2">DUF6534 domain-containing protein</fullName>
    </recommendedName>
</protein>
<keyword evidence="1" id="KW-1133">Transmembrane helix</keyword>
<sequence>MHLPSMPMLVSPSLPRDVLEVNDIAEIVGPMFIGNILNWMLFGTLIMQLYTYYQNFPSDRMGLKFLVYIVFLMDTIQTVLLTHHGWWYTITIWGVPDRFEELVWSAQSIPFMAGLISATVQMFYAWRIWILTATDTEQKWMKGFSVLIVLVALTQGLSAMVASMICASDPVQETLIRMHPEFSTWLAGSLANDVVITVCMIWILMRAKSNVIYAPSETLLTKLINRIIQSGSATAVVAAIDLALFVKFPRKNYHYVPAYVLGKIYSNSFFLNLNLRRPQRGPGQYSDKILNSTLLGVESTELRVQRPGRGGIGSLAQTASTGTLRFATSIQTNSKGQSVTFDSDGKEEY</sequence>
<feature type="domain" description="DUF6534" evidence="2">
    <location>
        <begin position="189"/>
        <end position="277"/>
    </location>
</feature>
<keyword evidence="4" id="KW-1185">Reference proteome</keyword>
<dbReference type="PANTHER" id="PTHR40465">
    <property type="entry name" value="CHROMOSOME 1, WHOLE GENOME SHOTGUN SEQUENCE"/>
    <property type="match status" value="1"/>
</dbReference>
<organism evidence="3 4">
    <name type="scientific">Favolaschia claudopus</name>
    <dbReference type="NCBI Taxonomy" id="2862362"/>
    <lineage>
        <taxon>Eukaryota</taxon>
        <taxon>Fungi</taxon>
        <taxon>Dikarya</taxon>
        <taxon>Basidiomycota</taxon>
        <taxon>Agaricomycotina</taxon>
        <taxon>Agaricomycetes</taxon>
        <taxon>Agaricomycetidae</taxon>
        <taxon>Agaricales</taxon>
        <taxon>Marasmiineae</taxon>
        <taxon>Mycenaceae</taxon>
        <taxon>Favolaschia</taxon>
    </lineage>
</organism>